<dbReference type="Proteomes" id="UP000325273">
    <property type="component" value="Unassembled WGS sequence"/>
</dbReference>
<dbReference type="InterPro" id="IPR028978">
    <property type="entry name" value="Chorismate_lyase_/UTRA_dom_sf"/>
</dbReference>
<feature type="domain" description="HTH gntR-type" evidence="4">
    <location>
        <begin position="16"/>
        <end position="84"/>
    </location>
</feature>
<dbReference type="Pfam" id="PF00392">
    <property type="entry name" value="GntR"/>
    <property type="match status" value="1"/>
</dbReference>
<dbReference type="InterPro" id="IPR000524">
    <property type="entry name" value="Tscrpt_reg_HTH_GntR"/>
</dbReference>
<dbReference type="CDD" id="cd07377">
    <property type="entry name" value="WHTH_GntR"/>
    <property type="match status" value="1"/>
</dbReference>
<dbReference type="GO" id="GO:0045892">
    <property type="term" value="P:negative regulation of DNA-templated transcription"/>
    <property type="evidence" value="ECO:0007669"/>
    <property type="project" value="TreeGrafter"/>
</dbReference>
<evidence type="ECO:0000313" key="6">
    <source>
        <dbReference type="Proteomes" id="UP000325273"/>
    </source>
</evidence>
<dbReference type="RefSeq" id="WP_149674091.1">
    <property type="nucleotide sequence ID" value="NZ_VTUZ01000030.1"/>
</dbReference>
<dbReference type="Pfam" id="PF07702">
    <property type="entry name" value="UTRA"/>
    <property type="match status" value="1"/>
</dbReference>
<dbReference type="SUPFAM" id="SSF46785">
    <property type="entry name" value="Winged helix' DNA-binding domain"/>
    <property type="match status" value="1"/>
</dbReference>
<dbReference type="SMART" id="SM00866">
    <property type="entry name" value="UTRA"/>
    <property type="match status" value="1"/>
</dbReference>
<dbReference type="InterPro" id="IPR011663">
    <property type="entry name" value="UTRA"/>
</dbReference>
<gene>
    <name evidence="5" type="ORF">FVF58_33875</name>
</gene>
<keyword evidence="2" id="KW-0238">DNA-binding</keyword>
<dbReference type="GO" id="GO:0003677">
    <property type="term" value="F:DNA binding"/>
    <property type="evidence" value="ECO:0007669"/>
    <property type="project" value="UniProtKB-KW"/>
</dbReference>
<evidence type="ECO:0000313" key="5">
    <source>
        <dbReference type="EMBL" id="KAA1004110.1"/>
    </source>
</evidence>
<dbReference type="SUPFAM" id="SSF64288">
    <property type="entry name" value="Chorismate lyase-like"/>
    <property type="match status" value="1"/>
</dbReference>
<dbReference type="GO" id="GO:0003700">
    <property type="term" value="F:DNA-binding transcription factor activity"/>
    <property type="evidence" value="ECO:0007669"/>
    <property type="project" value="InterPro"/>
</dbReference>
<dbReference type="PANTHER" id="PTHR44846:SF17">
    <property type="entry name" value="GNTR-FAMILY TRANSCRIPTIONAL REGULATOR"/>
    <property type="match status" value="1"/>
</dbReference>
<dbReference type="PANTHER" id="PTHR44846">
    <property type="entry name" value="MANNOSYL-D-GLYCERATE TRANSPORT/METABOLISM SYSTEM REPRESSOR MNGR-RELATED"/>
    <property type="match status" value="1"/>
</dbReference>
<evidence type="ECO:0000256" key="1">
    <source>
        <dbReference type="ARBA" id="ARBA00023015"/>
    </source>
</evidence>
<keyword evidence="3" id="KW-0804">Transcription</keyword>
<dbReference type="InterPro" id="IPR050679">
    <property type="entry name" value="Bact_HTH_transcr_reg"/>
</dbReference>
<evidence type="ECO:0000256" key="3">
    <source>
        <dbReference type="ARBA" id="ARBA00023163"/>
    </source>
</evidence>
<dbReference type="PROSITE" id="PS50949">
    <property type="entry name" value="HTH_GNTR"/>
    <property type="match status" value="1"/>
</dbReference>
<comment type="caution">
    <text evidence="5">The sequence shown here is derived from an EMBL/GenBank/DDBJ whole genome shotgun (WGS) entry which is preliminary data.</text>
</comment>
<dbReference type="PRINTS" id="PR00035">
    <property type="entry name" value="HTHGNTR"/>
</dbReference>
<keyword evidence="1" id="KW-0805">Transcription regulation</keyword>
<proteinExistence type="predicted"/>
<organism evidence="5 6">
    <name type="scientific">Paraburkholderia panacisoli</name>
    <dbReference type="NCBI Taxonomy" id="2603818"/>
    <lineage>
        <taxon>Bacteria</taxon>
        <taxon>Pseudomonadati</taxon>
        <taxon>Pseudomonadota</taxon>
        <taxon>Betaproteobacteria</taxon>
        <taxon>Burkholderiales</taxon>
        <taxon>Burkholderiaceae</taxon>
        <taxon>Paraburkholderia</taxon>
    </lineage>
</organism>
<accession>A0A5B0GPS4</accession>
<dbReference type="AlphaFoldDB" id="A0A5B0GPS4"/>
<keyword evidence="6" id="KW-1185">Reference proteome</keyword>
<reference evidence="5 6" key="1">
    <citation type="submission" date="2019-08" db="EMBL/GenBank/DDBJ databases">
        <title>Paraburkholderia sp. DCY113.</title>
        <authorList>
            <person name="Kang J."/>
        </authorList>
    </citation>
    <scope>NUCLEOTIDE SEQUENCE [LARGE SCALE GENOMIC DNA]</scope>
    <source>
        <strain evidence="5 6">DCY113</strain>
    </source>
</reference>
<dbReference type="InterPro" id="IPR036390">
    <property type="entry name" value="WH_DNA-bd_sf"/>
</dbReference>
<evidence type="ECO:0000259" key="4">
    <source>
        <dbReference type="PROSITE" id="PS50949"/>
    </source>
</evidence>
<evidence type="ECO:0000256" key="2">
    <source>
        <dbReference type="ARBA" id="ARBA00023125"/>
    </source>
</evidence>
<dbReference type="EMBL" id="VTUZ01000030">
    <property type="protein sequence ID" value="KAA1004110.1"/>
    <property type="molecule type" value="Genomic_DNA"/>
</dbReference>
<name>A0A5B0GPS4_9BURK</name>
<protein>
    <submittedName>
        <fullName evidence="5">GntR family transcriptional regulator</fullName>
    </submittedName>
</protein>
<dbReference type="Gene3D" id="3.40.1410.10">
    <property type="entry name" value="Chorismate lyase-like"/>
    <property type="match status" value="1"/>
</dbReference>
<dbReference type="SMART" id="SM00345">
    <property type="entry name" value="HTH_GNTR"/>
    <property type="match status" value="1"/>
</dbReference>
<dbReference type="Gene3D" id="1.10.10.10">
    <property type="entry name" value="Winged helix-like DNA-binding domain superfamily/Winged helix DNA-binding domain"/>
    <property type="match status" value="1"/>
</dbReference>
<sequence length="258" mass="28361">MNVHSRDRSPDLGSTNTRYGELASILVKAIVAGHHAVGSLLPTEHELAQRYSVSRHTVRAALKLVQELGYISRKKSVGTIVENANPTAAYTQSIDSVDDLVRVAVTEVRAIETTDLVTLDRATARRLEAPVGSQWIRLSGPRVDVWKNRSPVAWADIYIDPSFGGIVDEIHNHPEVLISSIIERQYGRPIDQIRQVATATLLDVSLAGTLGVDPGSAGLRLVRHYRSADGRLLEITDTCYPADRIAVSFQLKRSRVRG</sequence>
<dbReference type="InterPro" id="IPR036388">
    <property type="entry name" value="WH-like_DNA-bd_sf"/>
</dbReference>